<keyword evidence="3" id="KW-1185">Reference proteome</keyword>
<reference evidence="2 3" key="1">
    <citation type="journal article" date="2014" name="PLoS Genet.">
        <title>Phylogenetically driven sequencing of extremely halophilic archaea reveals strategies for static and dynamic osmo-response.</title>
        <authorList>
            <person name="Becker E.A."/>
            <person name="Seitzer P.M."/>
            <person name="Tritt A."/>
            <person name="Larsen D."/>
            <person name="Krusor M."/>
            <person name="Yao A.I."/>
            <person name="Wu D."/>
            <person name="Madern D."/>
            <person name="Eisen J.A."/>
            <person name="Darling A.E."/>
            <person name="Facciotti M.T."/>
        </authorList>
    </citation>
    <scope>NUCLEOTIDE SEQUENCE [LARGE SCALE GENOMIC DNA]</scope>
    <source>
        <strain evidence="2 3">JCM 12255</strain>
    </source>
</reference>
<keyword evidence="1" id="KW-0472">Membrane</keyword>
<evidence type="ECO:0000313" key="2">
    <source>
        <dbReference type="EMBL" id="ELY62183.1"/>
    </source>
</evidence>
<comment type="caution">
    <text evidence="2">The sequence shown here is derived from an EMBL/GenBank/DDBJ whole genome shotgun (WGS) entry which is preliminary data.</text>
</comment>
<gene>
    <name evidence="2" type="ORF">C493_00100</name>
</gene>
<proteinExistence type="predicted"/>
<dbReference type="AlphaFoldDB" id="L9XNG2"/>
<accession>L9XNG2</accession>
<evidence type="ECO:0000256" key="1">
    <source>
        <dbReference type="SAM" id="Phobius"/>
    </source>
</evidence>
<keyword evidence="1" id="KW-1133">Transmembrane helix</keyword>
<dbReference type="EMBL" id="AOHZ01000002">
    <property type="protein sequence ID" value="ELY62183.1"/>
    <property type="molecule type" value="Genomic_DNA"/>
</dbReference>
<sequence>MDSRLIITAPFVAYLAILGLFAIAQSAAGATFSDGQPVFLLVVGVLCPLFAFGLIWMRNYRYGPPLLIATLLPNGWFVSYFFFVHDNSANVFAVSGDGALAYTTATAGIVLMSLIVIVVAGWLWYHESSRFRTAVDGFIRPDAVDQ</sequence>
<feature type="transmembrane region" description="Helical" evidence="1">
    <location>
        <begin position="66"/>
        <end position="85"/>
    </location>
</feature>
<dbReference type="eggNOG" id="arCOG13315">
    <property type="taxonomic scope" value="Archaea"/>
</dbReference>
<dbReference type="Proteomes" id="UP000011602">
    <property type="component" value="Unassembled WGS sequence"/>
</dbReference>
<dbReference type="RefSeq" id="WP_007257337.1">
    <property type="nucleotide sequence ID" value="NZ_AOHZ01000002.1"/>
</dbReference>
<dbReference type="OrthoDB" id="204188at2157"/>
<protein>
    <submittedName>
        <fullName evidence="2">Uncharacterized protein</fullName>
    </submittedName>
</protein>
<name>L9XNG2_9EURY</name>
<feature type="transmembrane region" description="Helical" evidence="1">
    <location>
        <begin position="105"/>
        <end position="125"/>
    </location>
</feature>
<feature type="transmembrane region" description="Helical" evidence="1">
    <location>
        <begin position="38"/>
        <end position="57"/>
    </location>
</feature>
<keyword evidence="1" id="KW-0812">Transmembrane</keyword>
<evidence type="ECO:0000313" key="3">
    <source>
        <dbReference type="Proteomes" id="UP000011602"/>
    </source>
</evidence>
<organism evidence="2 3">
    <name type="scientific">Natronolimnohabitans innermongolicus JCM 12255</name>
    <dbReference type="NCBI Taxonomy" id="1227499"/>
    <lineage>
        <taxon>Archaea</taxon>
        <taxon>Methanobacteriati</taxon>
        <taxon>Methanobacteriota</taxon>
        <taxon>Stenosarchaea group</taxon>
        <taxon>Halobacteria</taxon>
        <taxon>Halobacteriales</taxon>
        <taxon>Natrialbaceae</taxon>
        <taxon>Natronolimnohabitans</taxon>
    </lineage>
</organism>